<evidence type="ECO:0000256" key="1">
    <source>
        <dbReference type="SAM" id="MobiDB-lite"/>
    </source>
</evidence>
<sequence length="261" mass="28257">MASGTSSPFTPKRSKKRSSSAASRDRLKQRSGTSPLPFDMCILSSSSDDISDAGSSDAAVREFSNLTSCSKLSASSEDLRLVGTERSVLDKRKSRTLTFRRKKTAGKEQLTKEAPRKDKKKLWTSRLRKRLPVRLRRGKEHGLPDAPPVVDAGTCVCTGYRRTEEHTLGAGIVFAVRAAVRANANASPLQTTSTRNNRLSMGAGPGPTGIHASMRGTDMLQLVPAPSLQMCTVERPEDAEELMKVQRALDMELGIEISGAG</sequence>
<evidence type="ECO:0000313" key="4">
    <source>
        <dbReference type="Proteomes" id="UP000014760"/>
    </source>
</evidence>
<name>R7TZX5_CAPTE</name>
<dbReference type="HOGENOM" id="CLU_1067809_0_0_1"/>
<dbReference type="EMBL" id="KB306824">
    <property type="protein sequence ID" value="ELT99503.1"/>
    <property type="molecule type" value="Genomic_DNA"/>
</dbReference>
<gene>
    <name evidence="2" type="ORF">CAPTEDRAFT_196198</name>
</gene>
<feature type="region of interest" description="Disordered" evidence="1">
    <location>
        <begin position="1"/>
        <end position="40"/>
    </location>
</feature>
<feature type="compositionally biased region" description="Polar residues" evidence="1">
    <location>
        <begin position="187"/>
        <end position="199"/>
    </location>
</feature>
<dbReference type="EMBL" id="AMQN01001942">
    <property type="status" value="NOT_ANNOTATED_CDS"/>
    <property type="molecule type" value="Genomic_DNA"/>
</dbReference>
<dbReference type="AlphaFoldDB" id="R7TZX5"/>
<dbReference type="EnsemblMetazoa" id="CapteT196198">
    <property type="protein sequence ID" value="CapteP196198"/>
    <property type="gene ID" value="CapteG196198"/>
</dbReference>
<keyword evidence="4" id="KW-1185">Reference proteome</keyword>
<feature type="non-terminal residue" evidence="2">
    <location>
        <position position="261"/>
    </location>
</feature>
<evidence type="ECO:0000313" key="2">
    <source>
        <dbReference type="EMBL" id="ELT99503.1"/>
    </source>
</evidence>
<evidence type="ECO:0000313" key="3">
    <source>
        <dbReference type="EnsemblMetazoa" id="CapteP196198"/>
    </source>
</evidence>
<organism evidence="2">
    <name type="scientific">Capitella teleta</name>
    <name type="common">Polychaete worm</name>
    <dbReference type="NCBI Taxonomy" id="283909"/>
    <lineage>
        <taxon>Eukaryota</taxon>
        <taxon>Metazoa</taxon>
        <taxon>Spiralia</taxon>
        <taxon>Lophotrochozoa</taxon>
        <taxon>Annelida</taxon>
        <taxon>Polychaeta</taxon>
        <taxon>Sedentaria</taxon>
        <taxon>Scolecida</taxon>
        <taxon>Capitellidae</taxon>
        <taxon>Capitella</taxon>
    </lineage>
</organism>
<accession>R7TZX5</accession>
<proteinExistence type="predicted"/>
<reference evidence="2 4" key="2">
    <citation type="journal article" date="2013" name="Nature">
        <title>Insights into bilaterian evolution from three spiralian genomes.</title>
        <authorList>
            <person name="Simakov O."/>
            <person name="Marletaz F."/>
            <person name="Cho S.J."/>
            <person name="Edsinger-Gonzales E."/>
            <person name="Havlak P."/>
            <person name="Hellsten U."/>
            <person name="Kuo D.H."/>
            <person name="Larsson T."/>
            <person name="Lv J."/>
            <person name="Arendt D."/>
            <person name="Savage R."/>
            <person name="Osoegawa K."/>
            <person name="de Jong P."/>
            <person name="Grimwood J."/>
            <person name="Chapman J.A."/>
            <person name="Shapiro H."/>
            <person name="Aerts A."/>
            <person name="Otillar R.P."/>
            <person name="Terry A.Y."/>
            <person name="Boore J.L."/>
            <person name="Grigoriev I.V."/>
            <person name="Lindberg D.R."/>
            <person name="Seaver E.C."/>
            <person name="Weisblat D.A."/>
            <person name="Putnam N.H."/>
            <person name="Rokhsar D.S."/>
        </authorList>
    </citation>
    <scope>NUCLEOTIDE SEQUENCE</scope>
    <source>
        <strain evidence="2 4">I ESC-2004</strain>
    </source>
</reference>
<reference evidence="4" key="1">
    <citation type="submission" date="2012-12" db="EMBL/GenBank/DDBJ databases">
        <authorList>
            <person name="Hellsten U."/>
            <person name="Grimwood J."/>
            <person name="Chapman J.A."/>
            <person name="Shapiro H."/>
            <person name="Aerts A."/>
            <person name="Otillar R.P."/>
            <person name="Terry A.Y."/>
            <person name="Boore J.L."/>
            <person name="Simakov O."/>
            <person name="Marletaz F."/>
            <person name="Cho S.-J."/>
            <person name="Edsinger-Gonzales E."/>
            <person name="Havlak P."/>
            <person name="Kuo D.-H."/>
            <person name="Larsson T."/>
            <person name="Lv J."/>
            <person name="Arendt D."/>
            <person name="Savage R."/>
            <person name="Osoegawa K."/>
            <person name="de Jong P."/>
            <person name="Lindberg D.R."/>
            <person name="Seaver E.C."/>
            <person name="Weisblat D.A."/>
            <person name="Putnam N.H."/>
            <person name="Grigoriev I.V."/>
            <person name="Rokhsar D.S."/>
        </authorList>
    </citation>
    <scope>NUCLEOTIDE SEQUENCE</scope>
    <source>
        <strain evidence="4">I ESC-2004</strain>
    </source>
</reference>
<dbReference type="Proteomes" id="UP000014760">
    <property type="component" value="Unassembled WGS sequence"/>
</dbReference>
<protein>
    <submittedName>
        <fullName evidence="2 3">Uncharacterized protein</fullName>
    </submittedName>
</protein>
<feature type="region of interest" description="Disordered" evidence="1">
    <location>
        <begin position="187"/>
        <end position="209"/>
    </location>
</feature>
<reference evidence="3" key="3">
    <citation type="submission" date="2015-06" db="UniProtKB">
        <authorList>
            <consortium name="EnsemblMetazoa"/>
        </authorList>
    </citation>
    <scope>IDENTIFICATION</scope>
</reference>